<dbReference type="CDD" id="cd02062">
    <property type="entry name" value="Nitro_FMN_reductase"/>
    <property type="match status" value="1"/>
</dbReference>
<keyword evidence="1" id="KW-0285">Flavoprotein</keyword>
<name>A0A7G7MAY7_9PSEU</name>
<dbReference type="Proteomes" id="UP000515728">
    <property type="component" value="Chromosome"/>
</dbReference>
<dbReference type="SUPFAM" id="SSF55469">
    <property type="entry name" value="FMN-dependent nitroreductase-like"/>
    <property type="match status" value="1"/>
</dbReference>
<evidence type="ECO:0000259" key="4">
    <source>
        <dbReference type="Pfam" id="PF00881"/>
    </source>
</evidence>
<dbReference type="AlphaFoldDB" id="A0A7G7MAY7"/>
<dbReference type="PANTHER" id="PTHR23026">
    <property type="entry name" value="NADPH NITROREDUCTASE"/>
    <property type="match status" value="1"/>
</dbReference>
<sequence length="213" mass="23141">MELTEVMRTTGTCRYFRPDPVPDEVLHRAFDAARFGPQGGNRQPVRWVVVREAATKQALADLYLPLWKAYFDGIASGEVNVGALPKTVLDADHFAENLATVPAIVVACAELDGLHPTDTGLDRLSVVGGGSIYPTVQNLCLALRNEGVGTAFTTLLCITEPAVRELLSIPEGFITAGHIAIGYPERPFPTKLTRMPVEEIVYAESFARPLFSS</sequence>
<organism evidence="5 6">
    <name type="scientific">Pseudonocardia petroleophila</name>
    <dbReference type="NCBI Taxonomy" id="37331"/>
    <lineage>
        <taxon>Bacteria</taxon>
        <taxon>Bacillati</taxon>
        <taxon>Actinomycetota</taxon>
        <taxon>Actinomycetes</taxon>
        <taxon>Pseudonocardiales</taxon>
        <taxon>Pseudonocardiaceae</taxon>
        <taxon>Pseudonocardia</taxon>
    </lineage>
</organism>
<reference evidence="5 6" key="1">
    <citation type="submission" date="2020-08" db="EMBL/GenBank/DDBJ databases">
        <authorList>
            <person name="Mo P."/>
        </authorList>
    </citation>
    <scope>NUCLEOTIDE SEQUENCE [LARGE SCALE GENOMIC DNA]</scope>
    <source>
        <strain evidence="5 6">CGMCC 4.1532</strain>
    </source>
</reference>
<evidence type="ECO:0000313" key="6">
    <source>
        <dbReference type="Proteomes" id="UP000515728"/>
    </source>
</evidence>
<dbReference type="GO" id="GO:0016491">
    <property type="term" value="F:oxidoreductase activity"/>
    <property type="evidence" value="ECO:0007669"/>
    <property type="project" value="UniProtKB-KW"/>
</dbReference>
<keyword evidence="3" id="KW-0560">Oxidoreductase</keyword>
<evidence type="ECO:0000256" key="2">
    <source>
        <dbReference type="ARBA" id="ARBA00022643"/>
    </source>
</evidence>
<dbReference type="InterPro" id="IPR050627">
    <property type="entry name" value="Nitroreductase/BluB"/>
</dbReference>
<dbReference type="PANTHER" id="PTHR23026:SF90">
    <property type="entry name" value="IODOTYROSINE DEIODINASE 1"/>
    <property type="match status" value="1"/>
</dbReference>
<evidence type="ECO:0000256" key="1">
    <source>
        <dbReference type="ARBA" id="ARBA00022630"/>
    </source>
</evidence>
<dbReference type="InterPro" id="IPR029479">
    <property type="entry name" value="Nitroreductase"/>
</dbReference>
<dbReference type="RefSeq" id="WP_185716711.1">
    <property type="nucleotide sequence ID" value="NZ_BAAAWI010000001.1"/>
</dbReference>
<gene>
    <name evidence="5" type="ORF">H6H00_16820</name>
</gene>
<evidence type="ECO:0000313" key="5">
    <source>
        <dbReference type="EMBL" id="QNG49948.1"/>
    </source>
</evidence>
<keyword evidence="6" id="KW-1185">Reference proteome</keyword>
<dbReference type="KEGG" id="ppel:H6H00_16820"/>
<dbReference type="Pfam" id="PF00881">
    <property type="entry name" value="Nitroreductase"/>
    <property type="match status" value="1"/>
</dbReference>
<proteinExistence type="predicted"/>
<dbReference type="Gene3D" id="3.40.109.10">
    <property type="entry name" value="NADH Oxidase"/>
    <property type="match status" value="1"/>
</dbReference>
<dbReference type="EMBL" id="CP060131">
    <property type="protein sequence ID" value="QNG49948.1"/>
    <property type="molecule type" value="Genomic_DNA"/>
</dbReference>
<evidence type="ECO:0000256" key="3">
    <source>
        <dbReference type="ARBA" id="ARBA00023002"/>
    </source>
</evidence>
<dbReference type="InterPro" id="IPR000415">
    <property type="entry name" value="Nitroreductase-like"/>
</dbReference>
<feature type="domain" description="Nitroreductase" evidence="4">
    <location>
        <begin position="12"/>
        <end position="183"/>
    </location>
</feature>
<protein>
    <submittedName>
        <fullName evidence="5">Nitroreductase family protein</fullName>
    </submittedName>
</protein>
<accession>A0A7G7MAY7</accession>
<keyword evidence="2" id="KW-0288">FMN</keyword>